<sequence>MPRASASLGSSEPSPTCSPVSVSAAVRPSEPARFPFFIPSIPFQQPLREASPSNPSQSTTGRPVLRSSFPSPHRTTPGTVTSEPKPAQASQAHPPAPQSNSYSSLMNSLLATHGSQPSQAKSTLPCHPSFQAHDMSNAHSLATSPSVRSSLEPWRPRSAHLCVMNLRSPKPTQPQASHALGIVRRR</sequence>
<keyword evidence="3" id="KW-1185">Reference proteome</keyword>
<organism evidence="2 3">
    <name type="scientific">Ephemerocybe angulata</name>
    <dbReference type="NCBI Taxonomy" id="980116"/>
    <lineage>
        <taxon>Eukaryota</taxon>
        <taxon>Fungi</taxon>
        <taxon>Dikarya</taxon>
        <taxon>Basidiomycota</taxon>
        <taxon>Agaricomycotina</taxon>
        <taxon>Agaricomycetes</taxon>
        <taxon>Agaricomycetidae</taxon>
        <taxon>Agaricales</taxon>
        <taxon>Agaricineae</taxon>
        <taxon>Psathyrellaceae</taxon>
        <taxon>Ephemerocybe</taxon>
    </lineage>
</organism>
<feature type="compositionally biased region" description="Polar residues" evidence="1">
    <location>
        <begin position="113"/>
        <end position="122"/>
    </location>
</feature>
<feature type="region of interest" description="Disordered" evidence="1">
    <location>
        <begin position="45"/>
        <end position="132"/>
    </location>
</feature>
<feature type="compositionally biased region" description="Polar residues" evidence="1">
    <location>
        <begin position="51"/>
        <end position="61"/>
    </location>
</feature>
<feature type="compositionally biased region" description="Polar residues" evidence="1">
    <location>
        <begin position="7"/>
        <end position="17"/>
    </location>
</feature>
<protein>
    <submittedName>
        <fullName evidence="2">Uncharacterized protein</fullName>
    </submittedName>
</protein>
<feature type="non-terminal residue" evidence="2">
    <location>
        <position position="186"/>
    </location>
</feature>
<name>A0A8H6M694_9AGAR</name>
<evidence type="ECO:0000256" key="1">
    <source>
        <dbReference type="SAM" id="MobiDB-lite"/>
    </source>
</evidence>
<dbReference type="EMBL" id="JACGCI010000038">
    <property type="protein sequence ID" value="KAF6753681.1"/>
    <property type="molecule type" value="Genomic_DNA"/>
</dbReference>
<dbReference type="Proteomes" id="UP000521943">
    <property type="component" value="Unassembled WGS sequence"/>
</dbReference>
<dbReference type="AlphaFoldDB" id="A0A8H6M694"/>
<reference evidence="2 3" key="1">
    <citation type="submission" date="2020-07" db="EMBL/GenBank/DDBJ databases">
        <title>Comparative genomics of pyrophilous fungi reveals a link between fire events and developmental genes.</title>
        <authorList>
            <consortium name="DOE Joint Genome Institute"/>
            <person name="Steindorff A.S."/>
            <person name="Carver A."/>
            <person name="Calhoun S."/>
            <person name="Stillman K."/>
            <person name="Liu H."/>
            <person name="Lipzen A."/>
            <person name="Pangilinan J."/>
            <person name="Labutti K."/>
            <person name="Bruns T.D."/>
            <person name="Grigoriev I.V."/>
        </authorList>
    </citation>
    <scope>NUCLEOTIDE SEQUENCE [LARGE SCALE GENOMIC DNA]</scope>
    <source>
        <strain evidence="2 3">CBS 144469</strain>
    </source>
</reference>
<evidence type="ECO:0000313" key="3">
    <source>
        <dbReference type="Proteomes" id="UP000521943"/>
    </source>
</evidence>
<comment type="caution">
    <text evidence="2">The sequence shown here is derived from an EMBL/GenBank/DDBJ whole genome shotgun (WGS) entry which is preliminary data.</text>
</comment>
<feature type="region of interest" description="Disordered" evidence="1">
    <location>
        <begin position="167"/>
        <end position="186"/>
    </location>
</feature>
<gene>
    <name evidence="2" type="ORF">DFP72DRAFT_901216</name>
</gene>
<feature type="compositionally biased region" description="Polar residues" evidence="1">
    <location>
        <begin position="68"/>
        <end position="82"/>
    </location>
</feature>
<accession>A0A8H6M694</accession>
<feature type="compositionally biased region" description="Low complexity" evidence="1">
    <location>
        <begin position="86"/>
        <end position="110"/>
    </location>
</feature>
<proteinExistence type="predicted"/>
<evidence type="ECO:0000313" key="2">
    <source>
        <dbReference type="EMBL" id="KAF6753681.1"/>
    </source>
</evidence>
<feature type="region of interest" description="Disordered" evidence="1">
    <location>
        <begin position="1"/>
        <end position="25"/>
    </location>
</feature>